<dbReference type="AlphaFoldDB" id="A0A1G2G7L5"/>
<keyword evidence="2" id="KW-0732">Signal</keyword>
<dbReference type="PROSITE" id="PS51257">
    <property type="entry name" value="PROKAR_LIPOPROTEIN"/>
    <property type="match status" value="1"/>
</dbReference>
<reference evidence="3 4" key="1">
    <citation type="journal article" date="2016" name="Nat. Commun.">
        <title>Thousands of microbial genomes shed light on interconnected biogeochemical processes in an aquifer system.</title>
        <authorList>
            <person name="Anantharaman K."/>
            <person name="Brown C.T."/>
            <person name="Hug L.A."/>
            <person name="Sharon I."/>
            <person name="Castelle C.J."/>
            <person name="Probst A.J."/>
            <person name="Thomas B.C."/>
            <person name="Singh A."/>
            <person name="Wilkins M.J."/>
            <person name="Karaoz U."/>
            <person name="Brodie E.L."/>
            <person name="Williams K.H."/>
            <person name="Hubbard S.S."/>
            <person name="Banfield J.F."/>
        </authorList>
    </citation>
    <scope>NUCLEOTIDE SEQUENCE [LARGE SCALE GENOMIC DNA]</scope>
</reference>
<keyword evidence="1" id="KW-0472">Membrane</keyword>
<dbReference type="STRING" id="1802115.A2756_06300"/>
<accession>A0A1G2G7L5</accession>
<proteinExistence type="predicted"/>
<comment type="caution">
    <text evidence="3">The sequence shown here is derived from an EMBL/GenBank/DDBJ whole genome shotgun (WGS) entry which is preliminary data.</text>
</comment>
<evidence type="ECO:0000313" key="3">
    <source>
        <dbReference type="EMBL" id="OGZ46187.1"/>
    </source>
</evidence>
<feature type="chain" id="PRO_5009582990" evidence="2">
    <location>
        <begin position="25"/>
        <end position="84"/>
    </location>
</feature>
<keyword evidence="1" id="KW-1133">Transmembrane helix</keyword>
<evidence type="ECO:0000256" key="2">
    <source>
        <dbReference type="SAM" id="SignalP"/>
    </source>
</evidence>
<evidence type="ECO:0000313" key="4">
    <source>
        <dbReference type="Proteomes" id="UP000177785"/>
    </source>
</evidence>
<evidence type="ECO:0000256" key="1">
    <source>
        <dbReference type="SAM" id="Phobius"/>
    </source>
</evidence>
<feature type="transmembrane region" description="Helical" evidence="1">
    <location>
        <begin position="53"/>
        <end position="73"/>
    </location>
</feature>
<name>A0A1G2G7L5_9BACT</name>
<gene>
    <name evidence="3" type="ORF">A2756_06300</name>
</gene>
<sequence length="84" mass="8613">MKTKFCGLLIALIFSGCAMTPRQADITRAGMNGAAVGAGFGAMGGYFATEDPVTGAVVGAIVGAGLGIFHEVWRPQHKASISER</sequence>
<dbReference type="EMBL" id="MHNL01000001">
    <property type="protein sequence ID" value="OGZ46187.1"/>
    <property type="molecule type" value="Genomic_DNA"/>
</dbReference>
<organism evidence="3 4">
    <name type="scientific">Candidatus Ryanbacteria bacterium RIFCSPHIGHO2_01_FULL_48_27</name>
    <dbReference type="NCBI Taxonomy" id="1802115"/>
    <lineage>
        <taxon>Bacteria</taxon>
        <taxon>Candidatus Ryaniibacteriota</taxon>
    </lineage>
</organism>
<dbReference type="Proteomes" id="UP000177785">
    <property type="component" value="Unassembled WGS sequence"/>
</dbReference>
<keyword evidence="1" id="KW-0812">Transmembrane</keyword>
<protein>
    <submittedName>
        <fullName evidence="3">Uncharacterized protein</fullName>
    </submittedName>
</protein>
<feature type="signal peptide" evidence="2">
    <location>
        <begin position="1"/>
        <end position="24"/>
    </location>
</feature>